<dbReference type="Proteomes" id="UP000499080">
    <property type="component" value="Unassembled WGS sequence"/>
</dbReference>
<dbReference type="AlphaFoldDB" id="A0A4Y2S9B2"/>
<organism evidence="1 2">
    <name type="scientific">Araneus ventricosus</name>
    <name type="common">Orbweaver spider</name>
    <name type="synonym">Epeira ventricosa</name>
    <dbReference type="NCBI Taxonomy" id="182803"/>
    <lineage>
        <taxon>Eukaryota</taxon>
        <taxon>Metazoa</taxon>
        <taxon>Ecdysozoa</taxon>
        <taxon>Arthropoda</taxon>
        <taxon>Chelicerata</taxon>
        <taxon>Arachnida</taxon>
        <taxon>Araneae</taxon>
        <taxon>Araneomorphae</taxon>
        <taxon>Entelegynae</taxon>
        <taxon>Araneoidea</taxon>
        <taxon>Araneidae</taxon>
        <taxon>Araneus</taxon>
    </lineage>
</organism>
<name>A0A4Y2S9B2_ARAVE</name>
<proteinExistence type="predicted"/>
<evidence type="ECO:0000313" key="2">
    <source>
        <dbReference type="Proteomes" id="UP000499080"/>
    </source>
</evidence>
<protein>
    <submittedName>
        <fullName evidence="1">Uncharacterized protein</fullName>
    </submittedName>
</protein>
<dbReference type="EMBL" id="BGPR01020508">
    <property type="protein sequence ID" value="GBN84812.1"/>
    <property type="molecule type" value="Genomic_DNA"/>
</dbReference>
<accession>A0A4Y2S9B2</accession>
<evidence type="ECO:0000313" key="1">
    <source>
        <dbReference type="EMBL" id="GBN84812.1"/>
    </source>
</evidence>
<gene>
    <name evidence="1" type="ORF">AVEN_40880_1</name>
</gene>
<comment type="caution">
    <text evidence="1">The sequence shown here is derived from an EMBL/GenBank/DDBJ whole genome shotgun (WGS) entry which is preliminary data.</text>
</comment>
<reference evidence="1 2" key="1">
    <citation type="journal article" date="2019" name="Sci. Rep.">
        <title>Orb-weaving spider Araneus ventricosus genome elucidates the spidroin gene catalogue.</title>
        <authorList>
            <person name="Kono N."/>
            <person name="Nakamura H."/>
            <person name="Ohtoshi R."/>
            <person name="Moran D.A.P."/>
            <person name="Shinohara A."/>
            <person name="Yoshida Y."/>
            <person name="Fujiwara M."/>
            <person name="Mori M."/>
            <person name="Tomita M."/>
            <person name="Arakawa K."/>
        </authorList>
    </citation>
    <scope>NUCLEOTIDE SEQUENCE [LARGE SCALE GENOMIC DNA]</scope>
</reference>
<keyword evidence="2" id="KW-1185">Reference proteome</keyword>
<sequence>MSFGPVNPIDSPHCQFVFNNTEPIKPLCSAASGHIARGSGRHNGSKDGCEVNHVSPREHGIFHVYPFNLQGIPWVRARGLKQHEDYVGTDLVILNCSGMTKMIYELAPPLQASAPDGGSLTPYSPRHGGSSVESVFEPGTLEIQGLTTKPPRPHLKKRKYHLSRILI</sequence>